<dbReference type="InterPro" id="IPR009057">
    <property type="entry name" value="Homeodomain-like_sf"/>
</dbReference>
<dbReference type="EMBL" id="JBHUON010000027">
    <property type="protein sequence ID" value="MFD2866499.1"/>
    <property type="molecule type" value="Genomic_DNA"/>
</dbReference>
<keyword evidence="1" id="KW-0805">Transcription regulation</keyword>
<keyword evidence="2" id="KW-0238">DNA-binding</keyword>
<reference evidence="6" key="1">
    <citation type="journal article" date="2019" name="Int. J. Syst. Evol. Microbiol.">
        <title>The Global Catalogue of Microorganisms (GCM) 10K type strain sequencing project: providing services to taxonomists for standard genome sequencing and annotation.</title>
        <authorList>
            <consortium name="The Broad Institute Genomics Platform"/>
            <consortium name="The Broad Institute Genome Sequencing Center for Infectious Disease"/>
            <person name="Wu L."/>
            <person name="Ma J."/>
        </authorList>
    </citation>
    <scope>NUCLEOTIDE SEQUENCE [LARGE SCALE GENOMIC DNA]</scope>
    <source>
        <strain evidence="6">KCTC 52232</strain>
    </source>
</reference>
<dbReference type="Gene3D" id="1.10.10.60">
    <property type="entry name" value="Homeodomain-like"/>
    <property type="match status" value="1"/>
</dbReference>
<evidence type="ECO:0000313" key="5">
    <source>
        <dbReference type="EMBL" id="MFD2866499.1"/>
    </source>
</evidence>
<dbReference type="PANTHER" id="PTHR43280:SF28">
    <property type="entry name" value="HTH-TYPE TRANSCRIPTIONAL ACTIVATOR RHAS"/>
    <property type="match status" value="1"/>
</dbReference>
<evidence type="ECO:0000256" key="3">
    <source>
        <dbReference type="ARBA" id="ARBA00023163"/>
    </source>
</evidence>
<comment type="caution">
    <text evidence="5">The sequence shown here is derived from an EMBL/GenBank/DDBJ whole genome shotgun (WGS) entry which is preliminary data.</text>
</comment>
<dbReference type="SMART" id="SM00342">
    <property type="entry name" value="HTH_ARAC"/>
    <property type="match status" value="1"/>
</dbReference>
<gene>
    <name evidence="5" type="ORF">ACFSYC_17520</name>
</gene>
<keyword evidence="6" id="KW-1185">Reference proteome</keyword>
<dbReference type="InterPro" id="IPR018060">
    <property type="entry name" value="HTH_AraC"/>
</dbReference>
<evidence type="ECO:0000259" key="4">
    <source>
        <dbReference type="PROSITE" id="PS01124"/>
    </source>
</evidence>
<evidence type="ECO:0000256" key="1">
    <source>
        <dbReference type="ARBA" id="ARBA00023015"/>
    </source>
</evidence>
<dbReference type="PROSITE" id="PS01124">
    <property type="entry name" value="HTH_ARAC_FAMILY_2"/>
    <property type="match status" value="1"/>
</dbReference>
<name>A0ABW5XU73_9SPHI</name>
<feature type="domain" description="HTH araC/xylS-type" evidence="4">
    <location>
        <begin position="96"/>
        <end position="175"/>
    </location>
</feature>
<organism evidence="5 6">
    <name type="scientific">Mucilaginibacter antarcticus</name>
    <dbReference type="NCBI Taxonomy" id="1855725"/>
    <lineage>
        <taxon>Bacteria</taxon>
        <taxon>Pseudomonadati</taxon>
        <taxon>Bacteroidota</taxon>
        <taxon>Sphingobacteriia</taxon>
        <taxon>Sphingobacteriales</taxon>
        <taxon>Sphingobacteriaceae</taxon>
        <taxon>Mucilaginibacter</taxon>
    </lineage>
</organism>
<sequence length="188" mass="21498">MKLFIKKMVCISCQLVVKFELENIDIHCTTIGPGWLETCEPVSAVQMEKIKIALQKAGLELIDDKKTILIEKIKHAVLEIFSKPDTILKTNFSYYLSQKLNLDYTYLANVFSETQGSTIENFVITNRIKKVKELICNKELNLTEISWKLHYSSVAHLSTQFKKVTGITPSRFKHLECNGLLPSPMCEL</sequence>
<dbReference type="SUPFAM" id="SSF46689">
    <property type="entry name" value="Homeodomain-like"/>
    <property type="match status" value="1"/>
</dbReference>
<dbReference type="RefSeq" id="WP_377130141.1">
    <property type="nucleotide sequence ID" value="NZ_JBHUON010000027.1"/>
</dbReference>
<keyword evidence="3" id="KW-0804">Transcription</keyword>
<dbReference type="Pfam" id="PF12833">
    <property type="entry name" value="HTH_18"/>
    <property type="match status" value="1"/>
</dbReference>
<accession>A0ABW5XU73</accession>
<protein>
    <submittedName>
        <fullName evidence="5">Helix-turn-helix domain-containing protein</fullName>
    </submittedName>
</protein>
<evidence type="ECO:0000313" key="6">
    <source>
        <dbReference type="Proteomes" id="UP001597601"/>
    </source>
</evidence>
<dbReference type="Proteomes" id="UP001597601">
    <property type="component" value="Unassembled WGS sequence"/>
</dbReference>
<proteinExistence type="predicted"/>
<evidence type="ECO:0000256" key="2">
    <source>
        <dbReference type="ARBA" id="ARBA00023125"/>
    </source>
</evidence>
<dbReference type="PANTHER" id="PTHR43280">
    <property type="entry name" value="ARAC-FAMILY TRANSCRIPTIONAL REGULATOR"/>
    <property type="match status" value="1"/>
</dbReference>